<organism evidence="13 14">
    <name type="scientific">Ancrocorticia populi</name>
    <dbReference type="NCBI Taxonomy" id="2175228"/>
    <lineage>
        <taxon>Bacteria</taxon>
        <taxon>Bacillati</taxon>
        <taxon>Actinomycetota</taxon>
        <taxon>Actinomycetes</taxon>
        <taxon>Actinomycetales</taxon>
        <taxon>Actinomycetaceae</taxon>
        <taxon>Ancrocorticia</taxon>
    </lineage>
</organism>
<dbReference type="GO" id="GO:0005737">
    <property type="term" value="C:cytoplasm"/>
    <property type="evidence" value="ECO:0007669"/>
    <property type="project" value="UniProtKB-SubCell"/>
</dbReference>
<keyword evidence="10" id="KW-0804">Transcription</keyword>
<feature type="binding site" evidence="11">
    <location>
        <position position="93"/>
    </location>
    <ligand>
        <name>Zn(2+)</name>
        <dbReference type="ChEBI" id="CHEBI:29105"/>
    </ligand>
</feature>
<dbReference type="OrthoDB" id="5242893at2"/>
<evidence type="ECO:0000256" key="1">
    <source>
        <dbReference type="ARBA" id="ARBA00004496"/>
    </source>
</evidence>
<evidence type="ECO:0000256" key="5">
    <source>
        <dbReference type="ARBA" id="ARBA00022723"/>
    </source>
</evidence>
<evidence type="ECO:0000256" key="12">
    <source>
        <dbReference type="PIRSR" id="PIRSR602481-2"/>
    </source>
</evidence>
<comment type="similarity">
    <text evidence="2">Belongs to the Fur family.</text>
</comment>
<keyword evidence="14" id="KW-1185">Reference proteome</keyword>
<comment type="cofactor">
    <cofactor evidence="11">
        <name>Zn(2+)</name>
        <dbReference type="ChEBI" id="CHEBI:29105"/>
    </cofactor>
    <text evidence="11">Binds 1 zinc ion per subunit.</text>
</comment>
<dbReference type="AlphaFoldDB" id="A0A2V1KCM8"/>
<dbReference type="CDD" id="cd07153">
    <property type="entry name" value="Fur_like"/>
    <property type="match status" value="1"/>
</dbReference>
<sequence length="144" mass="15563">MSDHDFKAALRGAGLRVTAPRLAVLSVISESKHVDAETIITEVRHQLGKVSQQTVYDTLHALTDVDILRCMTPDGGASLYEIEHHDNHHHLLCRSCGRLVDVACAAGETPCIHPPEEGKLTIDFAEVIYHGMCAECTAAAHSAA</sequence>
<feature type="binding site" evidence="11">
    <location>
        <position position="136"/>
    </location>
    <ligand>
        <name>Zn(2+)</name>
        <dbReference type="ChEBI" id="CHEBI:29105"/>
    </ligand>
</feature>
<evidence type="ECO:0000256" key="6">
    <source>
        <dbReference type="ARBA" id="ARBA00022833"/>
    </source>
</evidence>
<evidence type="ECO:0000256" key="8">
    <source>
        <dbReference type="ARBA" id="ARBA00023015"/>
    </source>
</evidence>
<dbReference type="Gene3D" id="1.10.10.10">
    <property type="entry name" value="Winged helix-like DNA-binding domain superfamily/Winged helix DNA-binding domain"/>
    <property type="match status" value="1"/>
</dbReference>
<dbReference type="GO" id="GO:0045892">
    <property type="term" value="P:negative regulation of DNA-templated transcription"/>
    <property type="evidence" value="ECO:0007669"/>
    <property type="project" value="TreeGrafter"/>
</dbReference>
<dbReference type="GO" id="GO:0008270">
    <property type="term" value="F:zinc ion binding"/>
    <property type="evidence" value="ECO:0007669"/>
    <property type="project" value="TreeGrafter"/>
</dbReference>
<comment type="cofactor">
    <cofactor evidence="12">
        <name>Mn(2+)</name>
        <dbReference type="ChEBI" id="CHEBI:29035"/>
    </cofactor>
    <cofactor evidence="12">
        <name>Fe(2+)</name>
        <dbReference type="ChEBI" id="CHEBI:29033"/>
    </cofactor>
    <text evidence="12">Binds 1 Mn(2+) or Fe(2+) ion per subunit.</text>
</comment>
<evidence type="ECO:0000256" key="11">
    <source>
        <dbReference type="PIRSR" id="PIRSR602481-1"/>
    </source>
</evidence>
<evidence type="ECO:0000256" key="9">
    <source>
        <dbReference type="ARBA" id="ARBA00023125"/>
    </source>
</evidence>
<feature type="binding site" evidence="12">
    <location>
        <position position="108"/>
    </location>
    <ligand>
        <name>Fe cation</name>
        <dbReference type="ChEBI" id="CHEBI:24875"/>
    </ligand>
</feature>
<keyword evidence="7 12" id="KW-0408">Iron</keyword>
<dbReference type="InterPro" id="IPR036388">
    <property type="entry name" value="WH-like_DNA-bd_sf"/>
</dbReference>
<dbReference type="EMBL" id="QETB01000003">
    <property type="protein sequence ID" value="PWF26640.1"/>
    <property type="molecule type" value="Genomic_DNA"/>
</dbReference>
<evidence type="ECO:0000256" key="3">
    <source>
        <dbReference type="ARBA" id="ARBA00022490"/>
    </source>
</evidence>
<comment type="caution">
    <text evidence="13">The sequence shown here is derived from an EMBL/GenBank/DDBJ whole genome shotgun (WGS) entry which is preliminary data.</text>
</comment>
<evidence type="ECO:0000256" key="10">
    <source>
        <dbReference type="ARBA" id="ARBA00023163"/>
    </source>
</evidence>
<dbReference type="GO" id="GO:0000976">
    <property type="term" value="F:transcription cis-regulatory region binding"/>
    <property type="evidence" value="ECO:0007669"/>
    <property type="project" value="TreeGrafter"/>
</dbReference>
<keyword evidence="8" id="KW-0805">Transcription regulation</keyword>
<feature type="binding site" evidence="11">
    <location>
        <position position="133"/>
    </location>
    <ligand>
        <name>Zn(2+)</name>
        <dbReference type="ChEBI" id="CHEBI:29105"/>
    </ligand>
</feature>
<dbReference type="PANTHER" id="PTHR33202">
    <property type="entry name" value="ZINC UPTAKE REGULATION PROTEIN"/>
    <property type="match status" value="1"/>
</dbReference>
<feature type="binding site" evidence="11">
    <location>
        <position position="96"/>
    </location>
    <ligand>
        <name>Zn(2+)</name>
        <dbReference type="ChEBI" id="CHEBI:29105"/>
    </ligand>
</feature>
<dbReference type="Pfam" id="PF01475">
    <property type="entry name" value="FUR"/>
    <property type="match status" value="1"/>
</dbReference>
<evidence type="ECO:0000256" key="4">
    <source>
        <dbReference type="ARBA" id="ARBA00022491"/>
    </source>
</evidence>
<comment type="subcellular location">
    <subcellularLocation>
        <location evidence="1">Cytoplasm</location>
    </subcellularLocation>
</comment>
<dbReference type="InterPro" id="IPR036390">
    <property type="entry name" value="WH_DNA-bd_sf"/>
</dbReference>
<keyword evidence="9" id="KW-0238">DNA-binding</keyword>
<evidence type="ECO:0000313" key="14">
    <source>
        <dbReference type="Proteomes" id="UP000245283"/>
    </source>
</evidence>
<keyword evidence="3" id="KW-0963">Cytoplasm</keyword>
<evidence type="ECO:0000313" key="13">
    <source>
        <dbReference type="EMBL" id="PWF26640.1"/>
    </source>
</evidence>
<dbReference type="SUPFAM" id="SSF46785">
    <property type="entry name" value="Winged helix' DNA-binding domain"/>
    <property type="match status" value="1"/>
</dbReference>
<keyword evidence="6 11" id="KW-0862">Zinc</keyword>
<name>A0A2V1KCM8_9ACTO</name>
<dbReference type="PANTHER" id="PTHR33202:SF18">
    <property type="entry name" value="TRANSCRIPTIONAL REGULATOR FURA"/>
    <property type="match status" value="1"/>
</dbReference>
<evidence type="ECO:0000256" key="7">
    <source>
        <dbReference type="ARBA" id="ARBA00023004"/>
    </source>
</evidence>
<keyword evidence="5 11" id="KW-0479">Metal-binding</keyword>
<accession>A0A2V1KCM8</accession>
<evidence type="ECO:0000256" key="2">
    <source>
        <dbReference type="ARBA" id="ARBA00007957"/>
    </source>
</evidence>
<dbReference type="RefSeq" id="WP_109093711.1">
    <property type="nucleotide sequence ID" value="NZ_CAMELQ010000033.1"/>
</dbReference>
<keyword evidence="4" id="KW-0678">Repressor</keyword>
<dbReference type="GO" id="GO:0003700">
    <property type="term" value="F:DNA-binding transcription factor activity"/>
    <property type="evidence" value="ECO:0007669"/>
    <property type="project" value="InterPro"/>
</dbReference>
<dbReference type="InterPro" id="IPR002481">
    <property type="entry name" value="FUR"/>
</dbReference>
<proteinExistence type="inferred from homology"/>
<dbReference type="Gene3D" id="3.30.1490.190">
    <property type="match status" value="1"/>
</dbReference>
<gene>
    <name evidence="13" type="ORF">DD236_07100</name>
</gene>
<dbReference type="GO" id="GO:1900376">
    <property type="term" value="P:regulation of secondary metabolite biosynthetic process"/>
    <property type="evidence" value="ECO:0007669"/>
    <property type="project" value="TreeGrafter"/>
</dbReference>
<dbReference type="Proteomes" id="UP000245283">
    <property type="component" value="Unassembled WGS sequence"/>
</dbReference>
<dbReference type="InterPro" id="IPR043135">
    <property type="entry name" value="Fur_C"/>
</dbReference>
<protein>
    <submittedName>
        <fullName evidence="13">Transcriptional repressor</fullName>
    </submittedName>
</protein>
<reference evidence="14" key="1">
    <citation type="submission" date="2018-05" db="EMBL/GenBank/DDBJ databases">
        <authorList>
            <person name="Li Y."/>
        </authorList>
    </citation>
    <scope>NUCLEOTIDE SEQUENCE [LARGE SCALE GENOMIC DNA]</scope>
    <source>
        <strain evidence="14">sk1b4</strain>
    </source>
</reference>